<evidence type="ECO:0000256" key="2">
    <source>
        <dbReference type="ARBA" id="ARBA00023002"/>
    </source>
</evidence>
<dbReference type="Gene3D" id="3.40.109.10">
    <property type="entry name" value="NADH Oxidase"/>
    <property type="match status" value="1"/>
</dbReference>
<dbReference type="PANTHER" id="PTHR43673:SF10">
    <property type="entry name" value="NADH DEHYDROGENASE_NAD(P)H NITROREDUCTASE XCC3605-RELATED"/>
    <property type="match status" value="1"/>
</dbReference>
<name>A0A5D8QCQ5_9THEO</name>
<evidence type="ECO:0000313" key="4">
    <source>
        <dbReference type="EMBL" id="TZE81884.1"/>
    </source>
</evidence>
<accession>A0A5D8QCQ5</accession>
<dbReference type="GO" id="GO:0016491">
    <property type="term" value="F:oxidoreductase activity"/>
    <property type="evidence" value="ECO:0007669"/>
    <property type="project" value="UniProtKB-KW"/>
</dbReference>
<evidence type="ECO:0000259" key="3">
    <source>
        <dbReference type="Pfam" id="PF00881"/>
    </source>
</evidence>
<dbReference type="Pfam" id="PF00881">
    <property type="entry name" value="Nitroreductase"/>
    <property type="match status" value="1"/>
</dbReference>
<evidence type="ECO:0000313" key="5">
    <source>
        <dbReference type="Proteomes" id="UP000322976"/>
    </source>
</evidence>
<dbReference type="Proteomes" id="UP000322976">
    <property type="component" value="Unassembled WGS sequence"/>
</dbReference>
<comment type="similarity">
    <text evidence="1">Belongs to the nitroreductase family.</text>
</comment>
<dbReference type="AlphaFoldDB" id="A0A5D8QCQ5"/>
<dbReference type="SUPFAM" id="SSF55469">
    <property type="entry name" value="FMN-dependent nitroreductase-like"/>
    <property type="match status" value="1"/>
</dbReference>
<dbReference type="InterPro" id="IPR000415">
    <property type="entry name" value="Nitroreductase-like"/>
</dbReference>
<comment type="caution">
    <text evidence="4">The sequence shown here is derived from an EMBL/GenBank/DDBJ whole genome shotgun (WGS) entry which is preliminary data.</text>
</comment>
<gene>
    <name evidence="4" type="ORF">FWJ32_07885</name>
</gene>
<reference evidence="4 5" key="1">
    <citation type="submission" date="2019-08" db="EMBL/GenBank/DDBJ databases">
        <title>Calorimonas adulescens gen. nov., sp. nov., an anaerobic thermophilic bacterium from Sakhalin hot spring.</title>
        <authorList>
            <person name="Khomyakova M.A."/>
            <person name="Merkel A.Y."/>
            <person name="Novikov A."/>
            <person name="Bonch-Osmolovskaya E.A."/>
            <person name="Slobodkin A.I."/>
        </authorList>
    </citation>
    <scope>NUCLEOTIDE SEQUENCE [LARGE SCALE GENOMIC DNA]</scope>
    <source>
        <strain evidence="4 5">A05MB</strain>
    </source>
</reference>
<dbReference type="PANTHER" id="PTHR43673">
    <property type="entry name" value="NAD(P)H NITROREDUCTASE YDGI-RELATED"/>
    <property type="match status" value="1"/>
</dbReference>
<dbReference type="InterPro" id="IPR029479">
    <property type="entry name" value="Nitroreductase"/>
</dbReference>
<keyword evidence="2" id="KW-0560">Oxidoreductase</keyword>
<evidence type="ECO:0000256" key="1">
    <source>
        <dbReference type="ARBA" id="ARBA00007118"/>
    </source>
</evidence>
<proteinExistence type="inferred from homology"/>
<dbReference type="EMBL" id="VTPS01000010">
    <property type="protein sequence ID" value="TZE81884.1"/>
    <property type="molecule type" value="Genomic_DNA"/>
</dbReference>
<keyword evidence="5" id="KW-1185">Reference proteome</keyword>
<feature type="domain" description="Nitroreductase" evidence="3">
    <location>
        <begin position="7"/>
        <end position="172"/>
    </location>
</feature>
<sequence length="192" mass="21549">MELLDLIKKRRSIRKYQDRQIPKEDLEKIIEAGLYAPNAGGGQRTIIVGVHSKELTETIGKLNIAHFDKNKMLGSYVSKEQPSIIDDPTIKNGFYGAPTVCVVFAQKNFLYSIPDAFCCAENMVLEATELGISSCIIARAEETFENELGKKLLKDWQIPENYIARCFVVLGYCDGAYPAAKPRKDGRSRIIE</sequence>
<protein>
    <submittedName>
        <fullName evidence="4">Nitroreductase family protein</fullName>
    </submittedName>
</protein>
<dbReference type="RefSeq" id="WP_149545409.1">
    <property type="nucleotide sequence ID" value="NZ_VTPS01000010.1"/>
</dbReference>
<organism evidence="4 5">
    <name type="scientific">Calorimonas adulescens</name>
    <dbReference type="NCBI Taxonomy" id="2606906"/>
    <lineage>
        <taxon>Bacteria</taxon>
        <taxon>Bacillati</taxon>
        <taxon>Bacillota</taxon>
        <taxon>Clostridia</taxon>
        <taxon>Thermoanaerobacterales</taxon>
        <taxon>Thermoanaerobacteraceae</taxon>
        <taxon>Calorimonas</taxon>
    </lineage>
</organism>